<keyword evidence="2" id="KW-1133">Transmembrane helix</keyword>
<reference evidence="3" key="1">
    <citation type="submission" date="2021-06" db="EMBL/GenBank/DDBJ databases">
        <title>Sequencing of actinobacteria type strains.</title>
        <authorList>
            <person name="Nguyen G.-S."/>
            <person name="Wentzel A."/>
        </authorList>
    </citation>
    <scope>NUCLEOTIDE SEQUENCE</scope>
    <source>
        <strain evidence="3">P38-E01</strain>
    </source>
</reference>
<sequence length="607" mass="66792">MRTHQVPPQPQAPSPAGTPAEAEAARRSEASRLLCAGTYLDHRYRDRVIDTLYRNDHRVVAPSFGFDASRVLTHALKARRVATAWALAVTALMAIGVAATGTWMLILILPGLLLTLSAHADRLALSSPGRRRRLSSFALRWFSRLLLTWLVLVTVWQALGVSTDDDVKDSEGKSADAEQTKTSDIDANNAGADGTGTLQNDEQETGFEFGDLFPEALLPPDQLEAWLGLLVLLALGACVAGRQLQFVQLLRSDLSARVFSDVSADPAERARKPRLSWVLRRIRSEQHSPLVMYHEARPFCGAGVARDPWSLAVELRQERPGAGRPIGNAAVLAAVRPYIEQLREVAGSSQRDGHPVRDRLRQLEIDECVFLPMEGLRRREEAPYDRASFEEHRARATEEGGEMRRHFLRIRVSGWEQGLVVTVFVRVHTQGRMLMLEVAPHTLLPVRADFKDADHLLYRFADVNRFGKAVHIFTMVAGAPGSALMTLGHQGLSAWRRMTGEDDRSQTDGPALSVRELASEPKGSLFQTMDVDRYLKSIQDRIAYGVKTALAEAGYETDEFTQKVIHVSNGGVNIDSVVDSTFAVGTHAHATTDGAQSPSPRGASSGQ</sequence>
<evidence type="ECO:0000256" key="1">
    <source>
        <dbReference type="SAM" id="MobiDB-lite"/>
    </source>
</evidence>
<feature type="compositionally biased region" description="Basic and acidic residues" evidence="1">
    <location>
        <begin position="169"/>
        <end position="184"/>
    </location>
</feature>
<evidence type="ECO:0000313" key="4">
    <source>
        <dbReference type="Proteomes" id="UP000694501"/>
    </source>
</evidence>
<evidence type="ECO:0000256" key="2">
    <source>
        <dbReference type="SAM" id="Phobius"/>
    </source>
</evidence>
<gene>
    <name evidence="3" type="ORF">JGS22_000990</name>
</gene>
<feature type="transmembrane region" description="Helical" evidence="2">
    <location>
        <begin position="80"/>
        <end position="97"/>
    </location>
</feature>
<feature type="region of interest" description="Disordered" evidence="1">
    <location>
        <begin position="164"/>
        <end position="200"/>
    </location>
</feature>
<keyword evidence="4" id="KW-1185">Reference proteome</keyword>
<organism evidence="3 4">
    <name type="scientific">Streptomyces tardus</name>
    <dbReference type="NCBI Taxonomy" id="2780544"/>
    <lineage>
        <taxon>Bacteria</taxon>
        <taxon>Bacillati</taxon>
        <taxon>Actinomycetota</taxon>
        <taxon>Actinomycetes</taxon>
        <taxon>Kitasatosporales</taxon>
        <taxon>Streptomycetaceae</taxon>
        <taxon>Streptomyces</taxon>
    </lineage>
</organism>
<dbReference type="AlphaFoldDB" id="A0A949JB69"/>
<comment type="caution">
    <text evidence="3">The sequence shown here is derived from an EMBL/GenBank/DDBJ whole genome shotgun (WGS) entry which is preliminary data.</text>
</comment>
<dbReference type="EMBL" id="JAELVF020000001">
    <property type="protein sequence ID" value="MBU7596247.1"/>
    <property type="molecule type" value="Genomic_DNA"/>
</dbReference>
<evidence type="ECO:0000313" key="3">
    <source>
        <dbReference type="EMBL" id="MBU7596247.1"/>
    </source>
</evidence>
<proteinExistence type="predicted"/>
<feature type="region of interest" description="Disordered" evidence="1">
    <location>
        <begin position="1"/>
        <end position="23"/>
    </location>
</feature>
<dbReference type="Proteomes" id="UP000694501">
    <property type="component" value="Unassembled WGS sequence"/>
</dbReference>
<keyword evidence="2" id="KW-0472">Membrane</keyword>
<name>A0A949JB69_9ACTN</name>
<protein>
    <submittedName>
        <fullName evidence="3">Uncharacterized protein</fullName>
    </submittedName>
</protein>
<keyword evidence="2" id="KW-0812">Transmembrane</keyword>
<accession>A0A949JB69</accession>